<evidence type="ECO:0000256" key="4">
    <source>
        <dbReference type="ARBA" id="ARBA00023008"/>
    </source>
</evidence>
<protein>
    <submittedName>
        <fullName evidence="9">Copper resistance protein CopC</fullName>
    </submittedName>
</protein>
<dbReference type="GO" id="GO:0046688">
    <property type="term" value="P:response to copper ion"/>
    <property type="evidence" value="ECO:0007669"/>
    <property type="project" value="InterPro"/>
</dbReference>
<dbReference type="PANTHER" id="PTHR34820">
    <property type="entry name" value="INNER MEMBRANE PROTEIN YEBZ"/>
    <property type="match status" value="1"/>
</dbReference>
<dbReference type="Proteomes" id="UP000295621">
    <property type="component" value="Unassembled WGS sequence"/>
</dbReference>
<feature type="domain" description="CopC" evidence="8">
    <location>
        <begin position="32"/>
        <end position="124"/>
    </location>
</feature>
<dbReference type="GO" id="GO:0042597">
    <property type="term" value="C:periplasmic space"/>
    <property type="evidence" value="ECO:0007669"/>
    <property type="project" value="InterPro"/>
</dbReference>
<feature type="compositionally biased region" description="Low complexity" evidence="5">
    <location>
        <begin position="147"/>
        <end position="161"/>
    </location>
</feature>
<accession>A0A4V2XXK2</accession>
<dbReference type="InterPro" id="IPR032694">
    <property type="entry name" value="CopC/D"/>
</dbReference>
<evidence type="ECO:0000256" key="3">
    <source>
        <dbReference type="ARBA" id="ARBA00022729"/>
    </source>
</evidence>
<dbReference type="Pfam" id="PF04234">
    <property type="entry name" value="CopC"/>
    <property type="match status" value="1"/>
</dbReference>
<dbReference type="AlphaFoldDB" id="A0A4V2XXK2"/>
<name>A0A4V2XXK2_9ACTN</name>
<keyword evidence="3 7" id="KW-0732">Signal</keyword>
<evidence type="ECO:0000256" key="6">
    <source>
        <dbReference type="SAM" id="Phobius"/>
    </source>
</evidence>
<dbReference type="GO" id="GO:0005886">
    <property type="term" value="C:plasma membrane"/>
    <property type="evidence" value="ECO:0007669"/>
    <property type="project" value="TreeGrafter"/>
</dbReference>
<dbReference type="Gene3D" id="2.60.40.1220">
    <property type="match status" value="1"/>
</dbReference>
<evidence type="ECO:0000256" key="5">
    <source>
        <dbReference type="SAM" id="MobiDB-lite"/>
    </source>
</evidence>
<feature type="chain" id="PRO_5020883881" evidence="7">
    <location>
        <begin position="32"/>
        <end position="222"/>
    </location>
</feature>
<keyword evidence="4" id="KW-0186">Copper</keyword>
<keyword evidence="6" id="KW-1133">Transmembrane helix</keyword>
<feature type="signal peptide" evidence="7">
    <location>
        <begin position="1"/>
        <end position="31"/>
    </location>
</feature>
<keyword evidence="2" id="KW-0479">Metal-binding</keyword>
<feature type="compositionally biased region" description="Low complexity" evidence="5">
    <location>
        <begin position="168"/>
        <end position="178"/>
    </location>
</feature>
<dbReference type="PANTHER" id="PTHR34820:SF4">
    <property type="entry name" value="INNER MEMBRANE PROTEIN YEBZ"/>
    <property type="match status" value="1"/>
</dbReference>
<comment type="caution">
    <text evidence="9">The sequence shown here is derived from an EMBL/GenBank/DDBJ whole genome shotgun (WGS) entry which is preliminary data.</text>
</comment>
<evidence type="ECO:0000313" key="9">
    <source>
        <dbReference type="EMBL" id="TDC53615.1"/>
    </source>
</evidence>
<dbReference type="InterPro" id="IPR014756">
    <property type="entry name" value="Ig_E-set"/>
</dbReference>
<dbReference type="InterPro" id="IPR014755">
    <property type="entry name" value="Cu-Rt/internalin_Ig-like"/>
</dbReference>
<reference evidence="9 10" key="1">
    <citation type="submission" date="2019-02" db="EMBL/GenBank/DDBJ databases">
        <title>Draft genome sequences of novel Actinobacteria.</title>
        <authorList>
            <person name="Sahin N."/>
            <person name="Ay H."/>
            <person name="Saygin H."/>
        </authorList>
    </citation>
    <scope>NUCLEOTIDE SEQUENCE [LARGE SCALE GENOMIC DNA]</scope>
    <source>
        <strain evidence="9 10">KC603</strain>
    </source>
</reference>
<dbReference type="SUPFAM" id="SSF81296">
    <property type="entry name" value="E set domains"/>
    <property type="match status" value="1"/>
</dbReference>
<organism evidence="9 10">
    <name type="scientific">Jiangella ureilytica</name>
    <dbReference type="NCBI Taxonomy" id="2530374"/>
    <lineage>
        <taxon>Bacteria</taxon>
        <taxon>Bacillati</taxon>
        <taxon>Actinomycetota</taxon>
        <taxon>Actinomycetes</taxon>
        <taxon>Jiangellales</taxon>
        <taxon>Jiangellaceae</taxon>
        <taxon>Jiangella</taxon>
    </lineage>
</organism>
<evidence type="ECO:0000256" key="2">
    <source>
        <dbReference type="ARBA" id="ARBA00022723"/>
    </source>
</evidence>
<feature type="transmembrane region" description="Helical" evidence="6">
    <location>
        <begin position="189"/>
        <end position="209"/>
    </location>
</feature>
<dbReference type="OrthoDB" id="5242236at2"/>
<dbReference type="GO" id="GO:0006825">
    <property type="term" value="P:copper ion transport"/>
    <property type="evidence" value="ECO:0007669"/>
    <property type="project" value="InterPro"/>
</dbReference>
<gene>
    <name evidence="9" type="ORF">E1212_05450</name>
</gene>
<keyword evidence="10" id="KW-1185">Reference proteome</keyword>
<evidence type="ECO:0000313" key="10">
    <source>
        <dbReference type="Proteomes" id="UP000295621"/>
    </source>
</evidence>
<dbReference type="GO" id="GO:0005507">
    <property type="term" value="F:copper ion binding"/>
    <property type="evidence" value="ECO:0007669"/>
    <property type="project" value="InterPro"/>
</dbReference>
<dbReference type="InterPro" id="IPR007348">
    <property type="entry name" value="CopC_dom"/>
</dbReference>
<keyword evidence="6" id="KW-0472">Membrane</keyword>
<dbReference type="EMBL" id="SMKL01000008">
    <property type="protein sequence ID" value="TDC53615.1"/>
    <property type="molecule type" value="Genomic_DNA"/>
</dbReference>
<sequence>MRRAFRLIGAVALAAAPVAGLSLVAAPPALAHDQLVGSTPEDGGTVSTPLTSVELVFSAAIPGEFVQVAVTDAAGGSFADGAPQTVGDTVSQAVTQLPDGEYTIAYRVVSSDGHPIDGTVAFTVAGVGPAEPAGTPSSPAEQPPSTPSSAPSSAPSETQPPESEEPADATTPAAGAGDSSDDGGLGTTAIVLLVAGGALVVALLAYWAAGGRRRGGAEDTDR</sequence>
<evidence type="ECO:0000256" key="7">
    <source>
        <dbReference type="SAM" id="SignalP"/>
    </source>
</evidence>
<evidence type="ECO:0000259" key="8">
    <source>
        <dbReference type="Pfam" id="PF04234"/>
    </source>
</evidence>
<proteinExistence type="predicted"/>
<evidence type="ECO:0000256" key="1">
    <source>
        <dbReference type="ARBA" id="ARBA00004196"/>
    </source>
</evidence>
<comment type="subcellular location">
    <subcellularLocation>
        <location evidence="1">Cell envelope</location>
    </subcellularLocation>
</comment>
<dbReference type="GO" id="GO:0030313">
    <property type="term" value="C:cell envelope"/>
    <property type="evidence" value="ECO:0007669"/>
    <property type="project" value="UniProtKB-SubCell"/>
</dbReference>
<feature type="region of interest" description="Disordered" evidence="5">
    <location>
        <begin position="127"/>
        <end position="184"/>
    </location>
</feature>
<keyword evidence="6" id="KW-0812">Transmembrane</keyword>